<keyword evidence="4" id="KW-1185">Reference proteome</keyword>
<reference evidence="3" key="1">
    <citation type="submission" date="2018-05" db="EMBL/GenBank/DDBJ databases">
        <title>Draft genome of Mucuna pruriens seed.</title>
        <authorList>
            <person name="Nnadi N.E."/>
            <person name="Vos R."/>
            <person name="Hasami M.H."/>
            <person name="Devisetty U.K."/>
            <person name="Aguiy J.C."/>
        </authorList>
    </citation>
    <scope>NUCLEOTIDE SEQUENCE [LARGE SCALE GENOMIC DNA]</scope>
    <source>
        <strain evidence="3">JCA_2017</strain>
    </source>
</reference>
<dbReference type="PANTHER" id="PTHR24559:SF437">
    <property type="entry name" value="RNA-DIRECTED DNA POLYMERASE HOMOLOG"/>
    <property type="match status" value="1"/>
</dbReference>
<dbReference type="Pfam" id="PF17919">
    <property type="entry name" value="RT_RNaseH_2"/>
    <property type="match status" value="1"/>
</dbReference>
<dbReference type="EMBL" id="QJKJ01003515">
    <property type="protein sequence ID" value="RDX98068.1"/>
    <property type="molecule type" value="Genomic_DNA"/>
</dbReference>
<dbReference type="CDD" id="cd01647">
    <property type="entry name" value="RT_LTR"/>
    <property type="match status" value="1"/>
</dbReference>
<dbReference type="Gene3D" id="3.30.70.270">
    <property type="match status" value="1"/>
</dbReference>
<dbReference type="Pfam" id="PF00078">
    <property type="entry name" value="RVT_1"/>
    <property type="match status" value="1"/>
</dbReference>
<organism evidence="3 4">
    <name type="scientific">Mucuna pruriens</name>
    <name type="common">Velvet bean</name>
    <name type="synonym">Dolichos pruriens</name>
    <dbReference type="NCBI Taxonomy" id="157652"/>
    <lineage>
        <taxon>Eukaryota</taxon>
        <taxon>Viridiplantae</taxon>
        <taxon>Streptophyta</taxon>
        <taxon>Embryophyta</taxon>
        <taxon>Tracheophyta</taxon>
        <taxon>Spermatophyta</taxon>
        <taxon>Magnoliopsida</taxon>
        <taxon>eudicotyledons</taxon>
        <taxon>Gunneridae</taxon>
        <taxon>Pentapetalae</taxon>
        <taxon>rosids</taxon>
        <taxon>fabids</taxon>
        <taxon>Fabales</taxon>
        <taxon>Fabaceae</taxon>
        <taxon>Papilionoideae</taxon>
        <taxon>50 kb inversion clade</taxon>
        <taxon>NPAAA clade</taxon>
        <taxon>indigoferoid/millettioid clade</taxon>
        <taxon>Phaseoleae</taxon>
        <taxon>Mucuna</taxon>
    </lineage>
</organism>
<dbReference type="InterPro" id="IPR053134">
    <property type="entry name" value="RNA-dir_DNA_polymerase"/>
</dbReference>
<dbReference type="InterPro" id="IPR041577">
    <property type="entry name" value="RT_RNaseH_2"/>
</dbReference>
<evidence type="ECO:0000259" key="1">
    <source>
        <dbReference type="Pfam" id="PF00078"/>
    </source>
</evidence>
<dbReference type="PANTHER" id="PTHR24559">
    <property type="entry name" value="TRANSPOSON TY3-I GAG-POL POLYPROTEIN"/>
    <property type="match status" value="1"/>
</dbReference>
<feature type="domain" description="Reverse transcriptase" evidence="1">
    <location>
        <begin position="7"/>
        <end position="105"/>
    </location>
</feature>
<dbReference type="SUPFAM" id="SSF56672">
    <property type="entry name" value="DNA/RNA polymerases"/>
    <property type="match status" value="1"/>
</dbReference>
<evidence type="ECO:0000313" key="3">
    <source>
        <dbReference type="EMBL" id="RDX98068.1"/>
    </source>
</evidence>
<feature type="non-terminal residue" evidence="3">
    <location>
        <position position="1"/>
    </location>
</feature>
<evidence type="ECO:0000313" key="4">
    <source>
        <dbReference type="Proteomes" id="UP000257109"/>
    </source>
</evidence>
<dbReference type="InterPro" id="IPR043502">
    <property type="entry name" value="DNA/RNA_pol_sf"/>
</dbReference>
<name>A0A371H5H9_MUCPR</name>
<dbReference type="STRING" id="157652.A0A371H5H9"/>
<proteinExistence type="predicted"/>
<dbReference type="AlphaFoldDB" id="A0A371H5H9"/>
<comment type="caution">
    <text evidence="3">The sequence shown here is derived from an EMBL/GenBank/DDBJ whole genome shotgun (WGS) entry which is preliminary data.</text>
</comment>
<gene>
    <name evidence="3" type="primary">Tf2-6</name>
    <name evidence="3" type="ORF">CR513_19069</name>
</gene>
<feature type="domain" description="Reverse transcriptase/retrotransposon-derived protein RNase H-like" evidence="2">
    <location>
        <begin position="112"/>
        <end position="182"/>
    </location>
</feature>
<evidence type="ECO:0000259" key="2">
    <source>
        <dbReference type="Pfam" id="PF17919"/>
    </source>
</evidence>
<protein>
    <submittedName>
        <fullName evidence="3">Tf2-6</fullName>
    </submittedName>
</protein>
<sequence>MTHGGCVWTIDLSGYHQVRVREGNEWNISFKTKFGLFKWLVMSFGLTNAPNTFMRLINHVLTDLIGKYVFIYLYDILVYSTCMDDHVLHVKQVHELLKKESSILNEIVKNNDRITHALILAISNFVKSFEFECDAFNMEVGTVMLQEGNPITYFSEKLKNVQLNYFTYDNEFYALVKALHELYLVDDDFKETCELCANSSNKGFFRHEGFLFKDKRLLMPKSSIRELLVKEALKGGLIGNFGKHKTFETLS</sequence>
<accession>A0A371H5H9</accession>
<dbReference type="InterPro" id="IPR000477">
    <property type="entry name" value="RT_dom"/>
</dbReference>
<dbReference type="Gene3D" id="3.10.10.10">
    <property type="entry name" value="HIV Type 1 Reverse Transcriptase, subunit A, domain 1"/>
    <property type="match status" value="1"/>
</dbReference>
<dbReference type="Proteomes" id="UP000257109">
    <property type="component" value="Unassembled WGS sequence"/>
</dbReference>
<dbReference type="OrthoDB" id="1002013at2759"/>
<dbReference type="InterPro" id="IPR043128">
    <property type="entry name" value="Rev_trsase/Diguanyl_cyclase"/>
</dbReference>